<dbReference type="InterPro" id="IPR029058">
    <property type="entry name" value="AB_hydrolase_fold"/>
</dbReference>
<dbReference type="SUPFAM" id="SSF53474">
    <property type="entry name" value="alpha/beta-Hydrolases"/>
    <property type="match status" value="1"/>
</dbReference>
<dbReference type="InterPro" id="IPR050471">
    <property type="entry name" value="AB_hydrolase"/>
</dbReference>
<organism evidence="2 3">
    <name type="scientific">Clathrospora elynae</name>
    <dbReference type="NCBI Taxonomy" id="706981"/>
    <lineage>
        <taxon>Eukaryota</taxon>
        <taxon>Fungi</taxon>
        <taxon>Dikarya</taxon>
        <taxon>Ascomycota</taxon>
        <taxon>Pezizomycotina</taxon>
        <taxon>Dothideomycetes</taxon>
        <taxon>Pleosporomycetidae</taxon>
        <taxon>Pleosporales</taxon>
        <taxon>Diademaceae</taxon>
        <taxon>Clathrospora</taxon>
    </lineage>
</organism>
<feature type="domain" description="AB hydrolase-1" evidence="1">
    <location>
        <begin position="39"/>
        <end position="262"/>
    </location>
</feature>
<dbReference type="InterPro" id="IPR000073">
    <property type="entry name" value="AB_hydrolase_1"/>
</dbReference>
<dbReference type="GO" id="GO:0016787">
    <property type="term" value="F:hydrolase activity"/>
    <property type="evidence" value="ECO:0007669"/>
    <property type="project" value="UniProtKB-KW"/>
</dbReference>
<evidence type="ECO:0000313" key="2">
    <source>
        <dbReference type="EMBL" id="KAF1942361.1"/>
    </source>
</evidence>
<keyword evidence="2" id="KW-0378">Hydrolase</keyword>
<gene>
    <name evidence="2" type="ORF">EJ02DRAFT_454382</name>
</gene>
<dbReference type="AlphaFoldDB" id="A0A6A5SP24"/>
<evidence type="ECO:0000259" key="1">
    <source>
        <dbReference type="Pfam" id="PF00561"/>
    </source>
</evidence>
<dbReference type="EMBL" id="ML976036">
    <property type="protein sequence ID" value="KAF1942361.1"/>
    <property type="molecule type" value="Genomic_DNA"/>
</dbReference>
<dbReference type="Proteomes" id="UP000800038">
    <property type="component" value="Unassembled WGS sequence"/>
</dbReference>
<sequence length="280" mass="30524">MSAQTTSTKYATVKGVKLAYRRFGKPSNIPLIFLTHFRGTMDLVDPLLANSIAASRELILFDNAGVGNSEGTIQDTLQESGATVVDFLASIGVRKADIVGFSMGGMIAQTIAVEHPEVVNKIVLAGTQSSYTEGIIAADPEHMQIVAAGNGPTEDEIIKLFFYPSETSKALGHAWWKRIQERHVDGEERTGFVDQAGSQEMLAAIVRFASDVGFFDRLKLVETPVLVTNGKDDVLTPTANSFILQQRLRDVELHIFPDSGHGHLYQFPEAFAALLELFLG</sequence>
<dbReference type="Pfam" id="PF00561">
    <property type="entry name" value="Abhydrolase_1"/>
    <property type="match status" value="1"/>
</dbReference>
<evidence type="ECO:0000313" key="3">
    <source>
        <dbReference type="Proteomes" id="UP000800038"/>
    </source>
</evidence>
<protein>
    <submittedName>
        <fullName evidence="2">Alpha/beta-hydrolase</fullName>
    </submittedName>
</protein>
<name>A0A6A5SP24_9PLEO</name>
<proteinExistence type="predicted"/>
<accession>A0A6A5SP24</accession>
<dbReference type="PANTHER" id="PTHR43433:SF5">
    <property type="entry name" value="AB HYDROLASE-1 DOMAIN-CONTAINING PROTEIN"/>
    <property type="match status" value="1"/>
</dbReference>
<dbReference type="PRINTS" id="PR00111">
    <property type="entry name" value="ABHYDROLASE"/>
</dbReference>
<reference evidence="2" key="1">
    <citation type="journal article" date="2020" name="Stud. Mycol.">
        <title>101 Dothideomycetes genomes: a test case for predicting lifestyles and emergence of pathogens.</title>
        <authorList>
            <person name="Haridas S."/>
            <person name="Albert R."/>
            <person name="Binder M."/>
            <person name="Bloem J."/>
            <person name="Labutti K."/>
            <person name="Salamov A."/>
            <person name="Andreopoulos B."/>
            <person name="Baker S."/>
            <person name="Barry K."/>
            <person name="Bills G."/>
            <person name="Bluhm B."/>
            <person name="Cannon C."/>
            <person name="Castanera R."/>
            <person name="Culley D."/>
            <person name="Daum C."/>
            <person name="Ezra D."/>
            <person name="Gonzalez J."/>
            <person name="Henrissat B."/>
            <person name="Kuo A."/>
            <person name="Liang C."/>
            <person name="Lipzen A."/>
            <person name="Lutzoni F."/>
            <person name="Magnuson J."/>
            <person name="Mondo S."/>
            <person name="Nolan M."/>
            <person name="Ohm R."/>
            <person name="Pangilinan J."/>
            <person name="Park H.-J."/>
            <person name="Ramirez L."/>
            <person name="Alfaro M."/>
            <person name="Sun H."/>
            <person name="Tritt A."/>
            <person name="Yoshinaga Y."/>
            <person name="Zwiers L.-H."/>
            <person name="Turgeon B."/>
            <person name="Goodwin S."/>
            <person name="Spatafora J."/>
            <person name="Crous P."/>
            <person name="Grigoriev I."/>
        </authorList>
    </citation>
    <scope>NUCLEOTIDE SEQUENCE</scope>
    <source>
        <strain evidence="2">CBS 161.51</strain>
    </source>
</reference>
<dbReference type="Gene3D" id="3.40.50.1820">
    <property type="entry name" value="alpha/beta hydrolase"/>
    <property type="match status" value="1"/>
</dbReference>
<keyword evidence="3" id="KW-1185">Reference proteome</keyword>
<dbReference type="OrthoDB" id="8119704at2759"/>
<dbReference type="PANTHER" id="PTHR43433">
    <property type="entry name" value="HYDROLASE, ALPHA/BETA FOLD FAMILY PROTEIN"/>
    <property type="match status" value="1"/>
</dbReference>